<dbReference type="SUPFAM" id="SSF55073">
    <property type="entry name" value="Nucleotide cyclase"/>
    <property type="match status" value="1"/>
</dbReference>
<dbReference type="SMART" id="SM00267">
    <property type="entry name" value="GGDEF"/>
    <property type="match status" value="1"/>
</dbReference>
<accession>A0A917H3F8</accession>
<dbReference type="AlphaFoldDB" id="A0A917H3F8"/>
<dbReference type="PROSITE" id="PS50883">
    <property type="entry name" value="EAL"/>
    <property type="match status" value="1"/>
</dbReference>
<dbReference type="Pfam" id="PF00563">
    <property type="entry name" value="EAL"/>
    <property type="match status" value="1"/>
</dbReference>
<dbReference type="SMART" id="SM00052">
    <property type="entry name" value="EAL"/>
    <property type="match status" value="1"/>
</dbReference>
<feature type="domain" description="GGDEF" evidence="3">
    <location>
        <begin position="274"/>
        <end position="406"/>
    </location>
</feature>
<feature type="transmembrane region" description="Helical" evidence="1">
    <location>
        <begin position="12"/>
        <end position="32"/>
    </location>
</feature>
<feature type="transmembrane region" description="Helical" evidence="1">
    <location>
        <begin position="76"/>
        <end position="97"/>
    </location>
</feature>
<dbReference type="NCBIfam" id="TIGR00254">
    <property type="entry name" value="GGDEF"/>
    <property type="match status" value="1"/>
</dbReference>
<feature type="domain" description="MHYT" evidence="4">
    <location>
        <begin position="8"/>
        <end position="201"/>
    </location>
</feature>
<keyword evidence="1" id="KW-1133">Transmembrane helix</keyword>
<keyword evidence="1" id="KW-0472">Membrane</keyword>
<comment type="caution">
    <text evidence="5">The sequence shown here is derived from an EMBL/GenBank/DDBJ whole genome shotgun (WGS) entry which is preliminary data.</text>
</comment>
<dbReference type="CDD" id="cd01949">
    <property type="entry name" value="GGDEF"/>
    <property type="match status" value="1"/>
</dbReference>
<dbReference type="Pfam" id="PF00990">
    <property type="entry name" value="GGDEF"/>
    <property type="match status" value="1"/>
</dbReference>
<dbReference type="InterPro" id="IPR000160">
    <property type="entry name" value="GGDEF_dom"/>
</dbReference>
<dbReference type="InterPro" id="IPR029787">
    <property type="entry name" value="Nucleotide_cyclase"/>
</dbReference>
<feature type="transmembrane region" description="Helical" evidence="1">
    <location>
        <begin position="174"/>
        <end position="194"/>
    </location>
</feature>
<evidence type="ECO:0000256" key="1">
    <source>
        <dbReference type="PROSITE-ProRule" id="PRU00244"/>
    </source>
</evidence>
<evidence type="ECO:0000313" key="6">
    <source>
        <dbReference type="Proteomes" id="UP000600247"/>
    </source>
</evidence>
<dbReference type="CDD" id="cd01948">
    <property type="entry name" value="EAL"/>
    <property type="match status" value="1"/>
</dbReference>
<feature type="transmembrane region" description="Helical" evidence="1">
    <location>
        <begin position="214"/>
        <end position="237"/>
    </location>
</feature>
<protein>
    <submittedName>
        <fullName evidence="5">Signaling protein</fullName>
    </submittedName>
</protein>
<keyword evidence="1" id="KW-0812">Transmembrane</keyword>
<dbReference type="Pfam" id="PF03707">
    <property type="entry name" value="MHYT"/>
    <property type="match status" value="3"/>
</dbReference>
<dbReference type="InterPro" id="IPR005330">
    <property type="entry name" value="MHYT_dom"/>
</dbReference>
<dbReference type="InterPro" id="IPR052155">
    <property type="entry name" value="Biofilm_reg_signaling"/>
</dbReference>
<dbReference type="InterPro" id="IPR001633">
    <property type="entry name" value="EAL_dom"/>
</dbReference>
<evidence type="ECO:0000259" key="4">
    <source>
        <dbReference type="PROSITE" id="PS50924"/>
    </source>
</evidence>
<dbReference type="EMBL" id="BMHY01000003">
    <property type="protein sequence ID" value="GGG66174.1"/>
    <property type="molecule type" value="Genomic_DNA"/>
</dbReference>
<reference evidence="5 6" key="1">
    <citation type="journal article" date="2014" name="Int. J. Syst. Evol. Microbiol.">
        <title>Complete genome sequence of Corynebacterium casei LMG S-19264T (=DSM 44701T), isolated from a smear-ripened cheese.</title>
        <authorList>
            <consortium name="US DOE Joint Genome Institute (JGI-PGF)"/>
            <person name="Walter F."/>
            <person name="Albersmeier A."/>
            <person name="Kalinowski J."/>
            <person name="Ruckert C."/>
        </authorList>
    </citation>
    <scope>NUCLEOTIDE SEQUENCE [LARGE SCALE GENOMIC DNA]</scope>
    <source>
        <strain evidence="5 6">CGMCC 1.15286</strain>
    </source>
</reference>
<feature type="transmembrane region" description="Helical" evidence="1">
    <location>
        <begin position="143"/>
        <end position="162"/>
    </location>
</feature>
<feature type="transmembrane region" description="Helical" evidence="1">
    <location>
        <begin position="44"/>
        <end position="70"/>
    </location>
</feature>
<organism evidence="5 6">
    <name type="scientific">Paenibacillus radicis</name>
    <name type="common">ex Gao et al. 2016</name>
    <dbReference type="NCBI Taxonomy" id="1737354"/>
    <lineage>
        <taxon>Bacteria</taxon>
        <taxon>Bacillati</taxon>
        <taxon>Bacillota</taxon>
        <taxon>Bacilli</taxon>
        <taxon>Bacillales</taxon>
        <taxon>Paenibacillaceae</taxon>
        <taxon>Paenibacillus</taxon>
    </lineage>
</organism>
<dbReference type="InterPro" id="IPR043128">
    <property type="entry name" value="Rev_trsase/Diguanyl_cyclase"/>
</dbReference>
<sequence length="676" mass="75140">MFALTGDYNGWIVALSFIISILASYSSLNLVYKISHSRGKAQQGWMAASAFVMGSGIWTMHFIGMIAFHVGVPMTYNIPITLISIVAAILASYFAFLFSLTKKNSRSRLAIGGTIMGAGIVTMHYTGMASMQSPTVSITYNNVLWALSAIIAVLASCAALYLFHKFRNSARAGLSKWSAAGLMGFAVCGMHYTGMAAASFWCGNPEVVVQSAPVNLFLLLGVTFTTLAIMIVTWGAIHFDRTVLERMAYSDPLTGLSNRHALSRYFEDELENASSFTLFFLDLDRFKVINDTLGHDIGDLLVQEAASRLQTFNDQQSEIFRLGGDEFLLISKGINAAEATHIASVILEHIRKPYYLEGNELYITGSIGISSSPEHGTDRSKLLIAADTAMYQAKRQGKNQYFVYNMELDKMASRRMELEKDMQLALTKGQFVNYYQPKWNADTNYPTGFEALLRWKHPAYGIISPDEFIPIAEETGMIVSMTRWVLEQACRDCVQWNKHEPEPLTVSVNLSVKVFDSKNLMDMVLFALERSSLPAELLELEITETIVMNNVTDVVNQLKPLQDMGITISMDDFGSGYSSLGSLDLIPFHTLKIDKLFMQQSHSPAKRAVVNTIITLASQLNLQVVAEGVETEQQLDFLKASGCQVMQGFYFSKPMPRDQLDEWMAALNRAHIQGIS</sequence>
<dbReference type="Gene3D" id="3.20.20.450">
    <property type="entry name" value="EAL domain"/>
    <property type="match status" value="1"/>
</dbReference>
<dbReference type="Gene3D" id="3.30.70.270">
    <property type="match status" value="1"/>
</dbReference>
<evidence type="ECO:0000259" key="3">
    <source>
        <dbReference type="PROSITE" id="PS50887"/>
    </source>
</evidence>
<evidence type="ECO:0000259" key="2">
    <source>
        <dbReference type="PROSITE" id="PS50883"/>
    </source>
</evidence>
<dbReference type="InterPro" id="IPR035919">
    <property type="entry name" value="EAL_sf"/>
</dbReference>
<evidence type="ECO:0000313" key="5">
    <source>
        <dbReference type="EMBL" id="GGG66174.1"/>
    </source>
</evidence>
<gene>
    <name evidence="5" type="ORF">GCM10010918_20730</name>
</gene>
<feature type="domain" description="EAL" evidence="2">
    <location>
        <begin position="415"/>
        <end position="668"/>
    </location>
</feature>
<feature type="transmembrane region" description="Helical" evidence="1">
    <location>
        <begin position="109"/>
        <end position="131"/>
    </location>
</feature>
<dbReference type="PANTHER" id="PTHR44757:SF2">
    <property type="entry name" value="BIOFILM ARCHITECTURE MAINTENANCE PROTEIN MBAA"/>
    <property type="match status" value="1"/>
</dbReference>
<dbReference type="PANTHER" id="PTHR44757">
    <property type="entry name" value="DIGUANYLATE CYCLASE DGCP"/>
    <property type="match status" value="1"/>
</dbReference>
<dbReference type="RefSeq" id="WP_188888924.1">
    <property type="nucleotide sequence ID" value="NZ_BMHY01000003.1"/>
</dbReference>
<dbReference type="PROSITE" id="PS50887">
    <property type="entry name" value="GGDEF"/>
    <property type="match status" value="1"/>
</dbReference>
<name>A0A917H3F8_9BACL</name>
<dbReference type="SUPFAM" id="SSF141868">
    <property type="entry name" value="EAL domain-like"/>
    <property type="match status" value="1"/>
</dbReference>
<keyword evidence="6" id="KW-1185">Reference proteome</keyword>
<proteinExistence type="predicted"/>
<dbReference type="GO" id="GO:0016020">
    <property type="term" value="C:membrane"/>
    <property type="evidence" value="ECO:0007669"/>
    <property type="project" value="UniProtKB-UniRule"/>
</dbReference>
<dbReference type="PROSITE" id="PS50924">
    <property type="entry name" value="MHYT"/>
    <property type="match status" value="1"/>
</dbReference>
<dbReference type="Proteomes" id="UP000600247">
    <property type="component" value="Unassembled WGS sequence"/>
</dbReference>